<feature type="domain" description="Cytochrome c assembly protein" evidence="7">
    <location>
        <begin position="182"/>
        <end position="390"/>
    </location>
</feature>
<name>A0A498BU51_9GAMM</name>
<feature type="transmembrane region" description="Helical" evidence="6">
    <location>
        <begin position="259"/>
        <end position="279"/>
    </location>
</feature>
<dbReference type="InterPro" id="IPR017562">
    <property type="entry name" value="Cyt_c_biogenesis_CcsA"/>
</dbReference>
<comment type="subcellular location">
    <subcellularLocation>
        <location evidence="1">Membrane</location>
        <topology evidence="1">Multi-pass membrane protein</topology>
    </subcellularLocation>
</comment>
<dbReference type="RefSeq" id="WP_121443118.1">
    <property type="nucleotide sequence ID" value="NZ_RCDA01000006.1"/>
</dbReference>
<protein>
    <submittedName>
        <fullName evidence="8">Cytochrome c-type biogenesis protein CcsB</fullName>
    </submittedName>
</protein>
<proteinExistence type="predicted"/>
<keyword evidence="9" id="KW-1185">Reference proteome</keyword>
<evidence type="ECO:0000256" key="1">
    <source>
        <dbReference type="ARBA" id="ARBA00004141"/>
    </source>
</evidence>
<evidence type="ECO:0000256" key="4">
    <source>
        <dbReference type="ARBA" id="ARBA00022989"/>
    </source>
</evidence>
<dbReference type="GO" id="GO:0020037">
    <property type="term" value="F:heme binding"/>
    <property type="evidence" value="ECO:0007669"/>
    <property type="project" value="InterPro"/>
</dbReference>
<organism evidence="8 9">
    <name type="scientific">Alkalispirillum mobile</name>
    <dbReference type="NCBI Taxonomy" id="85925"/>
    <lineage>
        <taxon>Bacteria</taxon>
        <taxon>Pseudomonadati</taxon>
        <taxon>Pseudomonadota</taxon>
        <taxon>Gammaproteobacteria</taxon>
        <taxon>Chromatiales</taxon>
        <taxon>Ectothiorhodospiraceae</taxon>
        <taxon>Alkalispirillum</taxon>
    </lineage>
</organism>
<evidence type="ECO:0000256" key="5">
    <source>
        <dbReference type="ARBA" id="ARBA00023136"/>
    </source>
</evidence>
<dbReference type="Pfam" id="PF01578">
    <property type="entry name" value="Cytochrom_C_asm"/>
    <property type="match status" value="1"/>
</dbReference>
<evidence type="ECO:0000256" key="3">
    <source>
        <dbReference type="ARBA" id="ARBA00022748"/>
    </source>
</evidence>
<keyword evidence="4 6" id="KW-1133">Transmembrane helix</keyword>
<keyword evidence="3" id="KW-0201">Cytochrome c-type biogenesis</keyword>
<feature type="transmembrane region" description="Helical" evidence="6">
    <location>
        <begin position="365"/>
        <end position="386"/>
    </location>
</feature>
<accession>A0A498BU51</accession>
<feature type="transmembrane region" description="Helical" evidence="6">
    <location>
        <begin position="215"/>
        <end position="232"/>
    </location>
</feature>
<dbReference type="PANTHER" id="PTHR30071">
    <property type="entry name" value="HEME EXPORTER PROTEIN C"/>
    <property type="match status" value="1"/>
</dbReference>
<feature type="transmembrane region" description="Helical" evidence="6">
    <location>
        <begin position="26"/>
        <end position="44"/>
    </location>
</feature>
<feature type="transmembrane region" description="Helical" evidence="6">
    <location>
        <begin position="114"/>
        <end position="135"/>
    </location>
</feature>
<evidence type="ECO:0000256" key="2">
    <source>
        <dbReference type="ARBA" id="ARBA00022692"/>
    </source>
</evidence>
<dbReference type="GO" id="GO:0005886">
    <property type="term" value="C:plasma membrane"/>
    <property type="evidence" value="ECO:0007669"/>
    <property type="project" value="TreeGrafter"/>
</dbReference>
<feature type="transmembrane region" description="Helical" evidence="6">
    <location>
        <begin position="50"/>
        <end position="66"/>
    </location>
</feature>
<dbReference type="OrthoDB" id="9761451at2"/>
<evidence type="ECO:0000313" key="9">
    <source>
        <dbReference type="Proteomes" id="UP000275461"/>
    </source>
</evidence>
<evidence type="ECO:0000313" key="8">
    <source>
        <dbReference type="EMBL" id="RLK46479.1"/>
    </source>
</evidence>
<dbReference type="GO" id="GO:0017004">
    <property type="term" value="P:cytochrome complex assembly"/>
    <property type="evidence" value="ECO:0007669"/>
    <property type="project" value="UniProtKB-KW"/>
</dbReference>
<dbReference type="EMBL" id="RCDA01000006">
    <property type="protein sequence ID" value="RLK46479.1"/>
    <property type="molecule type" value="Genomic_DNA"/>
</dbReference>
<feature type="transmembrane region" description="Helical" evidence="6">
    <location>
        <begin position="185"/>
        <end position="203"/>
    </location>
</feature>
<evidence type="ECO:0000256" key="6">
    <source>
        <dbReference type="SAM" id="Phobius"/>
    </source>
</evidence>
<dbReference type="Proteomes" id="UP000275461">
    <property type="component" value="Unassembled WGS sequence"/>
</dbReference>
<dbReference type="PANTHER" id="PTHR30071:SF1">
    <property type="entry name" value="CYTOCHROME B_B6 PROTEIN-RELATED"/>
    <property type="match status" value="1"/>
</dbReference>
<dbReference type="NCBIfam" id="TIGR03144">
    <property type="entry name" value="cytochr_II_ccsB"/>
    <property type="match status" value="1"/>
</dbReference>
<gene>
    <name evidence="8" type="ORF">DFR31_2609</name>
</gene>
<keyword evidence="2 6" id="KW-0812">Transmembrane</keyword>
<sequence length="395" mass="44452">MSTTQEKLANELKDHERGAYFRRLSAFDWIWALACIGGGLSAYLLYGEYMAYYEEIILALTVAWLIPQGWHWKAARPFTLIVGALSVLAVSIYPDLGAAQESFLLNYLLSSQSAIMWMCVFFLGATVLYFADLVLSGGDRDAFLGKVATAFTWLGSGAGLLGLLVRWWETHLHGPGMGYFPVSNLYEVFVLLAFTTALIYLYYEGRFRTRALGGFVMLVVSASIGFLLWYHFGQEAHHIEPLIPALQSWWMKVHVPTNFVAYGAFGVAAMVGVAYLVRARSHPESKAAQRLPSFDQMDDLMYKCIALGFAFFTIATILGALWAAEAWGGYWSWDPKETWSLIVWLNYAAWLHMRFTKGWRGTPMAWWSILGLLVTTFCFLGVNIFLSGLHSYGEL</sequence>
<feature type="transmembrane region" description="Helical" evidence="6">
    <location>
        <begin position="300"/>
        <end position="324"/>
    </location>
</feature>
<feature type="transmembrane region" description="Helical" evidence="6">
    <location>
        <begin position="147"/>
        <end position="165"/>
    </location>
</feature>
<keyword evidence="5 6" id="KW-0472">Membrane</keyword>
<comment type="caution">
    <text evidence="8">The sequence shown here is derived from an EMBL/GenBank/DDBJ whole genome shotgun (WGS) entry which is preliminary data.</text>
</comment>
<dbReference type="InterPro" id="IPR002541">
    <property type="entry name" value="Cyt_c_assembly"/>
</dbReference>
<feature type="transmembrane region" description="Helical" evidence="6">
    <location>
        <begin position="78"/>
        <end position="94"/>
    </location>
</feature>
<dbReference type="InterPro" id="IPR045062">
    <property type="entry name" value="Cyt_c_biogenesis_CcsA/CcmC"/>
</dbReference>
<dbReference type="AlphaFoldDB" id="A0A498BU51"/>
<reference evidence="8 9" key="1">
    <citation type="submission" date="2018-10" db="EMBL/GenBank/DDBJ databases">
        <title>Genomic Encyclopedia of Type Strains, Phase IV (KMG-IV): sequencing the most valuable type-strain genomes for metagenomic binning, comparative biology and taxonomic classification.</title>
        <authorList>
            <person name="Goeker M."/>
        </authorList>
    </citation>
    <scope>NUCLEOTIDE SEQUENCE [LARGE SCALE GENOMIC DNA]</scope>
    <source>
        <strain evidence="8 9">DSM 12769</strain>
    </source>
</reference>
<evidence type="ECO:0000259" key="7">
    <source>
        <dbReference type="Pfam" id="PF01578"/>
    </source>
</evidence>